<reference evidence="6" key="1">
    <citation type="submission" date="2019-08" db="EMBL/GenBank/DDBJ databases">
        <authorList>
            <person name="Kucharzyk K."/>
            <person name="Murdoch R.W."/>
            <person name="Higgins S."/>
            <person name="Loffler F."/>
        </authorList>
    </citation>
    <scope>NUCLEOTIDE SEQUENCE</scope>
</reference>
<evidence type="ECO:0000313" key="6">
    <source>
        <dbReference type="EMBL" id="MPM02760.1"/>
    </source>
</evidence>
<evidence type="ECO:0000256" key="3">
    <source>
        <dbReference type="ARBA" id="ARBA00022695"/>
    </source>
</evidence>
<feature type="domain" description="MobA-like NTP transferase" evidence="5">
    <location>
        <begin position="7"/>
        <end position="131"/>
    </location>
</feature>
<dbReference type="Pfam" id="PF12804">
    <property type="entry name" value="NTP_transf_3"/>
    <property type="match status" value="1"/>
</dbReference>
<organism evidence="6">
    <name type="scientific">bioreactor metagenome</name>
    <dbReference type="NCBI Taxonomy" id="1076179"/>
    <lineage>
        <taxon>unclassified sequences</taxon>
        <taxon>metagenomes</taxon>
        <taxon>ecological metagenomes</taxon>
    </lineage>
</organism>
<evidence type="ECO:0000256" key="4">
    <source>
        <dbReference type="ARBA" id="ARBA00048493"/>
    </source>
</evidence>
<evidence type="ECO:0000256" key="2">
    <source>
        <dbReference type="ARBA" id="ARBA00022679"/>
    </source>
</evidence>
<evidence type="ECO:0000256" key="1">
    <source>
        <dbReference type="ARBA" id="ARBA00012457"/>
    </source>
</evidence>
<dbReference type="EMBL" id="VSSQ01000894">
    <property type="protein sequence ID" value="MPM02760.1"/>
    <property type="molecule type" value="Genomic_DNA"/>
</dbReference>
<comment type="catalytic activity">
    <reaction evidence="4">
        <text>N-acetyl-alpha-D-glucosamine 1-phosphate + UTP + H(+) = UDP-N-acetyl-alpha-D-glucosamine + diphosphate</text>
        <dbReference type="Rhea" id="RHEA:13509"/>
        <dbReference type="ChEBI" id="CHEBI:15378"/>
        <dbReference type="ChEBI" id="CHEBI:33019"/>
        <dbReference type="ChEBI" id="CHEBI:46398"/>
        <dbReference type="ChEBI" id="CHEBI:57705"/>
        <dbReference type="ChEBI" id="CHEBI:57776"/>
        <dbReference type="EC" id="2.7.7.23"/>
    </reaction>
</comment>
<keyword evidence="2" id="KW-0808">Transferase</keyword>
<accession>A0A644WG89</accession>
<dbReference type="EC" id="2.7.7.23" evidence="1"/>
<evidence type="ECO:0000259" key="5">
    <source>
        <dbReference type="Pfam" id="PF12804"/>
    </source>
</evidence>
<keyword evidence="3" id="KW-0548">Nucleotidyltransferase</keyword>
<proteinExistence type="predicted"/>
<protein>
    <recommendedName>
        <fullName evidence="1">UDP-N-acetylglucosamine diphosphorylase</fullName>
        <ecNumber evidence="1">2.7.7.23</ecNumber>
    </recommendedName>
</protein>
<gene>
    <name evidence="6" type="primary">glmU_19</name>
    <name evidence="6" type="ORF">SDC9_49015</name>
</gene>
<dbReference type="PANTHER" id="PTHR43584">
    <property type="entry name" value="NUCLEOTIDYL TRANSFERASE"/>
    <property type="match status" value="1"/>
</dbReference>
<dbReference type="InterPro" id="IPR025877">
    <property type="entry name" value="MobA-like_NTP_Trfase"/>
</dbReference>
<dbReference type="Gene3D" id="3.90.550.10">
    <property type="entry name" value="Spore Coat Polysaccharide Biosynthesis Protein SpsA, Chain A"/>
    <property type="match status" value="1"/>
</dbReference>
<dbReference type="CDD" id="cd02540">
    <property type="entry name" value="GT2_GlmU_N_bac"/>
    <property type="match status" value="1"/>
</dbReference>
<comment type="caution">
    <text evidence="6">The sequence shown here is derived from an EMBL/GenBank/DDBJ whole genome shotgun (WGS) entry which is preliminary data.</text>
</comment>
<dbReference type="PANTHER" id="PTHR43584:SF3">
    <property type="entry name" value="BIFUNCTIONAL PROTEIN GLMU"/>
    <property type="match status" value="1"/>
</dbReference>
<dbReference type="InterPro" id="IPR050065">
    <property type="entry name" value="GlmU-like"/>
</dbReference>
<name>A0A644WG89_9ZZZZ</name>
<sequence>MEHDVKAVVLAAGKGTRIQADGVFLPKVMREAAGRPLLGYVLDAISFLPRKDVILVVGYRKEAVIAAFPDYPFAEQTEQKGTGHAVGSAAPLIQDFKGSLLVCCGDMPLMARTTYEALVSAHLNGKNACTILSGFSSEDLPYGRVIRDAAGGFSRIVEDKDCTPGEKQVRELNAGVYVFDTPSLLRSLDRLRPDNAQGEYYLTDVPALLLAEGRKIGICAVCTPAEMLGVNTAGQLAQVEAYLTGALKL</sequence>
<dbReference type="GO" id="GO:0003977">
    <property type="term" value="F:UDP-N-acetylglucosamine diphosphorylase activity"/>
    <property type="evidence" value="ECO:0007669"/>
    <property type="project" value="UniProtKB-EC"/>
</dbReference>
<dbReference type="InterPro" id="IPR029044">
    <property type="entry name" value="Nucleotide-diphossugar_trans"/>
</dbReference>
<dbReference type="SUPFAM" id="SSF53448">
    <property type="entry name" value="Nucleotide-diphospho-sugar transferases"/>
    <property type="match status" value="1"/>
</dbReference>
<dbReference type="AlphaFoldDB" id="A0A644WG89"/>